<keyword evidence="4" id="KW-1015">Disulfide bond</keyword>
<dbReference type="AlphaFoldDB" id="A0A7W3FPA1"/>
<keyword evidence="6 8" id="KW-0645">Protease</keyword>
<comment type="subcellular location">
    <subcellularLocation>
        <location evidence="1">Secreted</location>
    </subcellularLocation>
</comment>
<evidence type="ECO:0000256" key="6">
    <source>
        <dbReference type="RuleBase" id="RU363034"/>
    </source>
</evidence>
<dbReference type="GO" id="GO:0005576">
    <property type="term" value="C:extracellular region"/>
    <property type="evidence" value="ECO:0007669"/>
    <property type="project" value="UniProtKB-SubCell"/>
</dbReference>
<evidence type="ECO:0000256" key="5">
    <source>
        <dbReference type="ARBA" id="ARBA00023180"/>
    </source>
</evidence>
<accession>A0A7W3FPA1</accession>
<dbReference type="Pfam" id="PF00089">
    <property type="entry name" value="Trypsin"/>
    <property type="match status" value="1"/>
</dbReference>
<sequence length="330" mass="35145">MPASADFVQMDLSAFLPMSRKGGRIMQHPSDHIFERTRSMALPWTVLAAAVLGWSAHANVAIAAPGTAPVKPMVIGGEDAYQGQFPYLVSIQRPGQDGMEHFCGGTLIGPAAVLTAAHCVVRYTQGEPDRDPADLSLVVDRAVLSDARTGKVRGVARWNGTYQIHVHPGWDASKGTGIDVAVVQLDASVADVPVMRLPTAGSDVLERPGTLLVTAGWGNMSGDDFLPATQLQWVQVPLLAPWECSFAYPGPDERFTFNARQQVCAGVTGRDACQGDSGGPLFARMPSGGPAVQVGVVSWGFGCALTGFPGVYARLSNPETHLFLSRFVRY</sequence>
<dbReference type="InterPro" id="IPR001254">
    <property type="entry name" value="Trypsin_dom"/>
</dbReference>
<dbReference type="Proteomes" id="UP000547058">
    <property type="component" value="Unassembled WGS sequence"/>
</dbReference>
<dbReference type="GO" id="GO:0004252">
    <property type="term" value="F:serine-type endopeptidase activity"/>
    <property type="evidence" value="ECO:0007669"/>
    <property type="project" value="InterPro"/>
</dbReference>
<proteinExistence type="predicted"/>
<dbReference type="InterPro" id="IPR009003">
    <property type="entry name" value="Peptidase_S1_PA"/>
</dbReference>
<feature type="domain" description="Peptidase S1" evidence="7">
    <location>
        <begin position="74"/>
        <end position="330"/>
    </location>
</feature>
<dbReference type="PROSITE" id="PS50240">
    <property type="entry name" value="TRYPSIN_DOM"/>
    <property type="match status" value="1"/>
</dbReference>
<dbReference type="InterPro" id="IPR001314">
    <property type="entry name" value="Peptidase_S1A"/>
</dbReference>
<reference evidence="8 9" key="1">
    <citation type="submission" date="2020-08" db="EMBL/GenBank/DDBJ databases">
        <title>Stenotrophomonas tumulicola JCM 30961.</title>
        <authorList>
            <person name="Deng Y."/>
        </authorList>
    </citation>
    <scope>NUCLEOTIDE SEQUENCE [LARGE SCALE GENOMIC DNA]</scope>
    <source>
        <strain evidence="8 9">JCM 30961</strain>
    </source>
</reference>
<keyword evidence="9" id="KW-1185">Reference proteome</keyword>
<dbReference type="SMART" id="SM00020">
    <property type="entry name" value="Tryp_SPc"/>
    <property type="match status" value="1"/>
</dbReference>
<dbReference type="PANTHER" id="PTHR24252">
    <property type="entry name" value="ACROSIN-RELATED"/>
    <property type="match status" value="1"/>
</dbReference>
<evidence type="ECO:0000256" key="3">
    <source>
        <dbReference type="ARBA" id="ARBA00022729"/>
    </source>
</evidence>
<organism evidence="8 9">
    <name type="scientific">Stenotrophomonas tumulicola</name>
    <dbReference type="NCBI Taxonomy" id="1685415"/>
    <lineage>
        <taxon>Bacteria</taxon>
        <taxon>Pseudomonadati</taxon>
        <taxon>Pseudomonadota</taxon>
        <taxon>Gammaproteobacteria</taxon>
        <taxon>Lysobacterales</taxon>
        <taxon>Lysobacteraceae</taxon>
        <taxon>Stenotrophomonas</taxon>
    </lineage>
</organism>
<evidence type="ECO:0000256" key="1">
    <source>
        <dbReference type="ARBA" id="ARBA00004613"/>
    </source>
</evidence>
<dbReference type="FunFam" id="2.40.10.10:FF:000054">
    <property type="entry name" value="Complement C1r subcomponent"/>
    <property type="match status" value="1"/>
</dbReference>
<dbReference type="PROSITE" id="PS00134">
    <property type="entry name" value="TRYPSIN_HIS"/>
    <property type="match status" value="1"/>
</dbReference>
<dbReference type="GO" id="GO:0006508">
    <property type="term" value="P:proteolysis"/>
    <property type="evidence" value="ECO:0007669"/>
    <property type="project" value="UniProtKB-KW"/>
</dbReference>
<evidence type="ECO:0000256" key="2">
    <source>
        <dbReference type="ARBA" id="ARBA00022525"/>
    </source>
</evidence>
<keyword evidence="5" id="KW-0325">Glycoprotein</keyword>
<dbReference type="InterPro" id="IPR018114">
    <property type="entry name" value="TRYPSIN_HIS"/>
</dbReference>
<comment type="caution">
    <text evidence="8">The sequence shown here is derived from an EMBL/GenBank/DDBJ whole genome shotgun (WGS) entry which is preliminary data.</text>
</comment>
<keyword evidence="6" id="KW-0378">Hydrolase</keyword>
<dbReference type="PROSITE" id="PS00135">
    <property type="entry name" value="TRYPSIN_SER"/>
    <property type="match status" value="1"/>
</dbReference>
<gene>
    <name evidence="8" type="ORF">H4O11_15730</name>
</gene>
<protein>
    <submittedName>
        <fullName evidence="8">Serine protease</fullName>
    </submittedName>
</protein>
<dbReference type="Gene3D" id="2.40.10.10">
    <property type="entry name" value="Trypsin-like serine proteases"/>
    <property type="match status" value="1"/>
</dbReference>
<evidence type="ECO:0000313" key="8">
    <source>
        <dbReference type="EMBL" id="MBA8683248.1"/>
    </source>
</evidence>
<dbReference type="PRINTS" id="PR00722">
    <property type="entry name" value="CHYMOTRYPSIN"/>
</dbReference>
<dbReference type="InterPro" id="IPR043504">
    <property type="entry name" value="Peptidase_S1_PA_chymotrypsin"/>
</dbReference>
<evidence type="ECO:0000313" key="9">
    <source>
        <dbReference type="Proteomes" id="UP000547058"/>
    </source>
</evidence>
<evidence type="ECO:0000256" key="4">
    <source>
        <dbReference type="ARBA" id="ARBA00023157"/>
    </source>
</evidence>
<keyword evidence="3" id="KW-0732">Signal</keyword>
<dbReference type="PANTHER" id="PTHR24252:SF7">
    <property type="entry name" value="HYALIN"/>
    <property type="match status" value="1"/>
</dbReference>
<keyword evidence="2" id="KW-0964">Secreted</keyword>
<name>A0A7W3FPA1_9GAMM</name>
<dbReference type="SUPFAM" id="SSF50494">
    <property type="entry name" value="Trypsin-like serine proteases"/>
    <property type="match status" value="1"/>
</dbReference>
<evidence type="ECO:0000259" key="7">
    <source>
        <dbReference type="PROSITE" id="PS50240"/>
    </source>
</evidence>
<keyword evidence="6" id="KW-0720">Serine protease</keyword>
<dbReference type="CDD" id="cd00190">
    <property type="entry name" value="Tryp_SPc"/>
    <property type="match status" value="1"/>
</dbReference>
<dbReference type="EMBL" id="JACGXS010000010">
    <property type="protein sequence ID" value="MBA8683248.1"/>
    <property type="molecule type" value="Genomic_DNA"/>
</dbReference>
<dbReference type="RefSeq" id="WP_220466789.1">
    <property type="nucleotide sequence ID" value="NZ_JACGXS010000010.1"/>
</dbReference>
<dbReference type="InterPro" id="IPR033116">
    <property type="entry name" value="TRYPSIN_SER"/>
</dbReference>